<evidence type="ECO:0000313" key="3">
    <source>
        <dbReference type="Proteomes" id="UP000593966"/>
    </source>
</evidence>
<dbReference type="InterPro" id="IPR015797">
    <property type="entry name" value="NUDIX_hydrolase-like_dom_sf"/>
</dbReference>
<dbReference type="EMBL" id="CP048659">
    <property type="protein sequence ID" value="QOW45132.1"/>
    <property type="molecule type" value="Genomic_DNA"/>
</dbReference>
<dbReference type="Gene3D" id="3.90.79.10">
    <property type="entry name" value="Nucleoside Triphosphate Pyrophosphohydrolase"/>
    <property type="match status" value="1"/>
</dbReference>
<organism evidence="2 3">
    <name type="scientific">Acinetobacter piscicola</name>
    <dbReference type="NCBI Taxonomy" id="2006115"/>
    <lineage>
        <taxon>Bacteria</taxon>
        <taxon>Pseudomonadati</taxon>
        <taxon>Pseudomonadota</taxon>
        <taxon>Gammaproteobacteria</taxon>
        <taxon>Moraxellales</taxon>
        <taxon>Moraxellaceae</taxon>
        <taxon>Acinetobacter</taxon>
    </lineage>
</organism>
<dbReference type="CDD" id="cd18873">
    <property type="entry name" value="NUDIX_NadM_like"/>
    <property type="match status" value="1"/>
</dbReference>
<dbReference type="InterPro" id="IPR054105">
    <property type="entry name" value="WHD_NrtR"/>
</dbReference>
<sequence>MTFTSEQEFLSNYNKKDFDAPLFTVDMAIFSVDAGQLQVLLIKRSNFPQKDQWALPGGFVDLSKDTDLMASAHRKLVEKTGLQSPHLEQVATVGNATRDPRGWAVTSLYFALIDFKAFQRVANEQTEQKQTEYSEWFSIADAKKLDLAFDHLQLLDLAVERLSSKARYTALPASLMPELFTLTELQQIYEIILGQSLEKKSFRRRMIEAGAVEETDQSKIAGKRPAQLYKYALDNFDFHFPRILEYPRENHTEK</sequence>
<reference evidence="2 3" key="1">
    <citation type="submission" date="2020-02" db="EMBL/GenBank/DDBJ databases">
        <title>Tigecycline-resistant Acinetobacter species from pigs and migratory birds.</title>
        <authorList>
            <person name="Chen C."/>
            <person name="Sun J."/>
            <person name="Liao X.-P."/>
            <person name="Liu Y.-H."/>
        </authorList>
    </citation>
    <scope>NUCLEOTIDE SEQUENCE [LARGE SCALE GENOMIC DNA]</scope>
    <source>
        <strain evidence="2 3">YH12207_T</strain>
    </source>
</reference>
<dbReference type="SUPFAM" id="SSF55811">
    <property type="entry name" value="Nudix"/>
    <property type="match status" value="1"/>
</dbReference>
<dbReference type="Pfam" id="PF21906">
    <property type="entry name" value="WHD_NrtR"/>
    <property type="match status" value="1"/>
</dbReference>
<dbReference type="Gene3D" id="1.10.10.10">
    <property type="entry name" value="Winged helix-like DNA-binding domain superfamily/Winged helix DNA-binding domain"/>
    <property type="match status" value="1"/>
</dbReference>
<dbReference type="PROSITE" id="PS51462">
    <property type="entry name" value="NUDIX"/>
    <property type="match status" value="1"/>
</dbReference>
<evidence type="ECO:0000313" key="2">
    <source>
        <dbReference type="EMBL" id="QOW45132.1"/>
    </source>
</evidence>
<accession>A0A7S6VUG1</accession>
<dbReference type="GO" id="GO:0016787">
    <property type="term" value="F:hydrolase activity"/>
    <property type="evidence" value="ECO:0007669"/>
    <property type="project" value="UniProtKB-KW"/>
</dbReference>
<proteinExistence type="predicted"/>
<dbReference type="InterPro" id="IPR036390">
    <property type="entry name" value="WH_DNA-bd_sf"/>
</dbReference>
<dbReference type="InterPro" id="IPR036388">
    <property type="entry name" value="WH-like_DNA-bd_sf"/>
</dbReference>
<dbReference type="SUPFAM" id="SSF46785">
    <property type="entry name" value="Winged helix' DNA-binding domain"/>
    <property type="match status" value="1"/>
</dbReference>
<keyword evidence="3" id="KW-1185">Reference proteome</keyword>
<keyword evidence="2" id="KW-0378">Hydrolase</keyword>
<gene>
    <name evidence="2" type="ORF">G0028_04015</name>
</gene>
<dbReference type="PANTHER" id="PTHR43736">
    <property type="entry name" value="ADP-RIBOSE PYROPHOSPHATASE"/>
    <property type="match status" value="1"/>
</dbReference>
<name>A0A7S6VUG1_9GAMM</name>
<dbReference type="InterPro" id="IPR000086">
    <property type="entry name" value="NUDIX_hydrolase_dom"/>
</dbReference>
<dbReference type="PANTHER" id="PTHR43736:SF4">
    <property type="entry name" value="SLR1690 PROTEIN"/>
    <property type="match status" value="1"/>
</dbReference>
<dbReference type="RefSeq" id="WP_180046116.1">
    <property type="nucleotide sequence ID" value="NZ_CP048659.1"/>
</dbReference>
<dbReference type="Proteomes" id="UP000593966">
    <property type="component" value="Chromosome"/>
</dbReference>
<evidence type="ECO:0000259" key="1">
    <source>
        <dbReference type="PROSITE" id="PS51462"/>
    </source>
</evidence>
<dbReference type="Pfam" id="PF00293">
    <property type="entry name" value="NUDIX"/>
    <property type="match status" value="1"/>
</dbReference>
<protein>
    <submittedName>
        <fullName evidence="2">NUDIX hydrolase</fullName>
    </submittedName>
</protein>
<feature type="domain" description="Nudix hydrolase" evidence="1">
    <location>
        <begin position="22"/>
        <end position="159"/>
    </location>
</feature>
<dbReference type="AlphaFoldDB" id="A0A7S6VUG1"/>